<gene>
    <name evidence="2" type="ORF">F6B43_19140</name>
</gene>
<name>A0A5J5IY29_9MICO</name>
<accession>A0A5J5IY29</accession>
<sequence>MVASDRRGEPPRVLRDRGSHRDSAGPRPLLTASTTVRAVLEVTAVGRDRAGDVVRLCGSGWSASVEAVIAGIESSAAQYFVVVDGRRALLRVSAASVYRPKFLRTTADTVRVDLLDRLPAGCAG</sequence>
<proteinExistence type="predicted"/>
<dbReference type="InterPro" id="IPR024997">
    <property type="entry name" value="DUF3892"/>
</dbReference>
<dbReference type="Proteomes" id="UP000325827">
    <property type="component" value="Unassembled WGS sequence"/>
</dbReference>
<dbReference type="Pfam" id="PF13031">
    <property type="entry name" value="DUF3892"/>
    <property type="match status" value="1"/>
</dbReference>
<dbReference type="OrthoDB" id="826539at2"/>
<organism evidence="2 3">
    <name type="scientific">Microbacterium rhizomatis</name>
    <dbReference type="NCBI Taxonomy" id="1631477"/>
    <lineage>
        <taxon>Bacteria</taxon>
        <taxon>Bacillati</taxon>
        <taxon>Actinomycetota</taxon>
        <taxon>Actinomycetes</taxon>
        <taxon>Micrococcales</taxon>
        <taxon>Microbacteriaceae</taxon>
        <taxon>Microbacterium</taxon>
    </lineage>
</organism>
<feature type="region of interest" description="Disordered" evidence="1">
    <location>
        <begin position="1"/>
        <end position="28"/>
    </location>
</feature>
<evidence type="ECO:0000313" key="2">
    <source>
        <dbReference type="EMBL" id="KAA9104798.1"/>
    </source>
</evidence>
<evidence type="ECO:0000256" key="1">
    <source>
        <dbReference type="SAM" id="MobiDB-lite"/>
    </source>
</evidence>
<feature type="compositionally biased region" description="Basic and acidic residues" evidence="1">
    <location>
        <begin position="1"/>
        <end position="24"/>
    </location>
</feature>
<dbReference type="AlphaFoldDB" id="A0A5J5IY29"/>
<keyword evidence="3" id="KW-1185">Reference proteome</keyword>
<evidence type="ECO:0000313" key="3">
    <source>
        <dbReference type="Proteomes" id="UP000325827"/>
    </source>
</evidence>
<dbReference type="EMBL" id="VYSA01000007">
    <property type="protein sequence ID" value="KAA9104798.1"/>
    <property type="molecule type" value="Genomic_DNA"/>
</dbReference>
<protein>
    <submittedName>
        <fullName evidence="2">DUF3892 domain-containing protein</fullName>
    </submittedName>
</protein>
<comment type="caution">
    <text evidence="2">The sequence shown here is derived from an EMBL/GenBank/DDBJ whole genome shotgun (WGS) entry which is preliminary data.</text>
</comment>
<reference evidence="3" key="1">
    <citation type="submission" date="2019-09" db="EMBL/GenBank/DDBJ databases">
        <title>Mumia zhuanghuii sp. nov. isolated from the intestinal contents of plateau pika (Ochotona curzoniae) in the Qinghai-Tibet plateau of China.</title>
        <authorList>
            <person name="Tian Z."/>
        </authorList>
    </citation>
    <scope>NUCLEOTIDE SEQUENCE [LARGE SCALE GENOMIC DNA]</scope>
    <source>
        <strain evidence="3">JCM 30598</strain>
    </source>
</reference>